<comment type="caution">
    <text evidence="2">The sequence shown here is derived from an EMBL/GenBank/DDBJ whole genome shotgun (WGS) entry which is preliminary data.</text>
</comment>
<evidence type="ECO:0000256" key="1">
    <source>
        <dbReference type="SAM" id="MobiDB-lite"/>
    </source>
</evidence>
<feature type="region of interest" description="Disordered" evidence="1">
    <location>
        <begin position="160"/>
        <end position="188"/>
    </location>
</feature>
<accession>A0AAE8QAE9</accession>
<dbReference type="RefSeq" id="WP_130822479.1">
    <property type="nucleotide sequence ID" value="NZ_SIKX01000001.1"/>
</dbReference>
<dbReference type="AlphaFoldDB" id="A0AAE8QAE9"/>
<reference evidence="2 3" key="1">
    <citation type="submission" date="2019-02" db="EMBL/GenBank/DDBJ databases">
        <title>The genomic architecture of introgression among sibling species of bacteria.</title>
        <authorList>
            <person name="Cavassim M.I.A."/>
            <person name="Moeskjaer S."/>
            <person name="Moslemi C."/>
            <person name="Fields B."/>
            <person name="Bachmann A."/>
            <person name="Vilhjalmsson B."/>
            <person name="Schierup M.H."/>
            <person name="Young J.P.W."/>
            <person name="Andersen S.U."/>
        </authorList>
    </citation>
    <scope>NUCLEOTIDE SEQUENCE [LARGE SCALE GENOMIC DNA]</scope>
    <source>
        <strain evidence="2 3">SM42</strain>
    </source>
</reference>
<evidence type="ECO:0000313" key="2">
    <source>
        <dbReference type="EMBL" id="TBF17808.1"/>
    </source>
</evidence>
<organism evidence="2 3">
    <name type="scientific">Rhizobium ruizarguesonis</name>
    <dbReference type="NCBI Taxonomy" id="2081791"/>
    <lineage>
        <taxon>Bacteria</taxon>
        <taxon>Pseudomonadati</taxon>
        <taxon>Pseudomonadota</taxon>
        <taxon>Alphaproteobacteria</taxon>
        <taxon>Hyphomicrobiales</taxon>
        <taxon>Rhizobiaceae</taxon>
        <taxon>Rhizobium/Agrobacterium group</taxon>
        <taxon>Rhizobium</taxon>
    </lineage>
</organism>
<gene>
    <name evidence="2" type="ORF">ELG94_05250</name>
</gene>
<name>A0AAE8QAE9_9HYPH</name>
<protein>
    <submittedName>
        <fullName evidence="2">Uncharacterized protein</fullName>
    </submittedName>
</protein>
<evidence type="ECO:0000313" key="3">
    <source>
        <dbReference type="Proteomes" id="UP000291892"/>
    </source>
</evidence>
<sequence>MTAAGRKKSEAAAAPERKASSHATWKFELENTINGDPQCDGECLKIVRAYLDFMGSADTCPYRSLIELQVATRLAKGTIISRRKKLVKLGYFTPTGVTSNGVQRYRIVNARENHVLEHQTAFREYLRERDAEEKEMGRRKRKTKAAASSLSLCGSARDDGLGGPRRRPLNDVRGVTACTDRGPRREPNYVEHSVDSFSMERGAISQSASFPTCIDVVVPHDFLIGDEISIGDDVLIEDEVSIEDELDLWLPKLVGRDSRLKKAGRN</sequence>
<dbReference type="Proteomes" id="UP000291892">
    <property type="component" value="Unassembled WGS sequence"/>
</dbReference>
<proteinExistence type="predicted"/>
<dbReference type="EMBL" id="SIKX01000001">
    <property type="protein sequence ID" value="TBF17808.1"/>
    <property type="molecule type" value="Genomic_DNA"/>
</dbReference>